<accession>A0A9N8WBA8</accession>
<dbReference type="Proteomes" id="UP000789570">
    <property type="component" value="Unassembled WGS sequence"/>
</dbReference>
<dbReference type="AlphaFoldDB" id="A0A9N8WBA8"/>
<proteinExistence type="predicted"/>
<evidence type="ECO:0000313" key="2">
    <source>
        <dbReference type="Proteomes" id="UP000789570"/>
    </source>
</evidence>
<evidence type="ECO:0000313" key="1">
    <source>
        <dbReference type="EMBL" id="CAG8480037.1"/>
    </source>
</evidence>
<protein>
    <submittedName>
        <fullName evidence="1">9582_t:CDS:1</fullName>
    </submittedName>
</protein>
<sequence length="128" mass="15720">MEEINIWCHLLEFAIFQKQLDIFKVEEWKSEDFASLRELLQDFIPHIRWFQISGTDFWYKIKPFKKVLPKELYDDILGYSIDKSIQPKSFTILQKRQKALNLSRKRVDYDEMYMRAKLSRKVRHLLFE</sequence>
<gene>
    <name evidence="1" type="ORF">FCALED_LOCUS2661</name>
</gene>
<name>A0A9N8WBA8_9GLOM</name>
<dbReference type="OrthoDB" id="6359816at2759"/>
<comment type="caution">
    <text evidence="1">The sequence shown here is derived from an EMBL/GenBank/DDBJ whole genome shotgun (WGS) entry which is preliminary data.</text>
</comment>
<dbReference type="EMBL" id="CAJVPQ010000421">
    <property type="protein sequence ID" value="CAG8480037.1"/>
    <property type="molecule type" value="Genomic_DNA"/>
</dbReference>
<reference evidence="1" key="1">
    <citation type="submission" date="2021-06" db="EMBL/GenBank/DDBJ databases">
        <authorList>
            <person name="Kallberg Y."/>
            <person name="Tangrot J."/>
            <person name="Rosling A."/>
        </authorList>
    </citation>
    <scope>NUCLEOTIDE SEQUENCE</scope>
    <source>
        <strain evidence="1">UK204</strain>
    </source>
</reference>
<organism evidence="1 2">
    <name type="scientific">Funneliformis caledonium</name>
    <dbReference type="NCBI Taxonomy" id="1117310"/>
    <lineage>
        <taxon>Eukaryota</taxon>
        <taxon>Fungi</taxon>
        <taxon>Fungi incertae sedis</taxon>
        <taxon>Mucoromycota</taxon>
        <taxon>Glomeromycotina</taxon>
        <taxon>Glomeromycetes</taxon>
        <taxon>Glomerales</taxon>
        <taxon>Glomeraceae</taxon>
        <taxon>Funneliformis</taxon>
    </lineage>
</organism>
<keyword evidence="2" id="KW-1185">Reference proteome</keyword>